<accession>A0A3S3P1Z2</accession>
<feature type="transmembrane region" description="Helical" evidence="1">
    <location>
        <begin position="115"/>
        <end position="136"/>
    </location>
</feature>
<dbReference type="RefSeq" id="WP_128218649.1">
    <property type="nucleotide sequence ID" value="NZ_RBZY01000058.1"/>
</dbReference>
<dbReference type="OrthoDB" id="3240470at2"/>
<name>A0A3S3P1Z2_9MICO</name>
<dbReference type="AlphaFoldDB" id="A0A3S3P1Z2"/>
<proteinExistence type="predicted"/>
<dbReference type="Proteomes" id="UP000285970">
    <property type="component" value="Unassembled WGS sequence"/>
</dbReference>
<keyword evidence="1" id="KW-0472">Membrane</keyword>
<comment type="caution">
    <text evidence="2">The sequence shown here is derived from an EMBL/GenBank/DDBJ whole genome shotgun (WGS) entry which is preliminary data.</text>
</comment>
<protein>
    <submittedName>
        <fullName evidence="2">DUF2975 domain-containing protein</fullName>
    </submittedName>
</protein>
<keyword evidence="1" id="KW-0812">Transmembrane</keyword>
<dbReference type="EMBL" id="RBZY01000058">
    <property type="protein sequence ID" value="RWR16339.1"/>
    <property type="molecule type" value="Genomic_DNA"/>
</dbReference>
<evidence type="ECO:0000256" key="1">
    <source>
        <dbReference type="SAM" id="Phobius"/>
    </source>
</evidence>
<keyword evidence="1" id="KW-1133">Transmembrane helix</keyword>
<dbReference type="InterPro" id="IPR021354">
    <property type="entry name" value="DUF2975"/>
</dbReference>
<evidence type="ECO:0000313" key="2">
    <source>
        <dbReference type="EMBL" id="RWR16339.1"/>
    </source>
</evidence>
<sequence length="161" mass="16501">MNVMMTRAAQAAIALALAGSILVEGMILPAVYRDLEGTTPVLPAVFVGLLAVGVIALQVCGVCVWRLLSKTRRGVVFAETSFREVDVIAWSLATVAIVLAAIGIILAPGEIAPGVVGLICGAAVVMGGACLLVVVLRGLLRQAIASEGEILSLRGELGEVI</sequence>
<organism evidence="2 3">
    <name type="scientific">Microbacterium enclense</name>
    <dbReference type="NCBI Taxonomy" id="993073"/>
    <lineage>
        <taxon>Bacteria</taxon>
        <taxon>Bacillati</taxon>
        <taxon>Actinomycetota</taxon>
        <taxon>Actinomycetes</taxon>
        <taxon>Micrococcales</taxon>
        <taxon>Microbacteriaceae</taxon>
        <taxon>Microbacterium</taxon>
    </lineage>
</organism>
<feature type="transmembrane region" description="Helical" evidence="1">
    <location>
        <begin position="41"/>
        <end position="67"/>
    </location>
</feature>
<evidence type="ECO:0000313" key="3">
    <source>
        <dbReference type="Proteomes" id="UP000285970"/>
    </source>
</evidence>
<feature type="transmembrane region" description="Helical" evidence="1">
    <location>
        <begin position="87"/>
        <end position="109"/>
    </location>
</feature>
<reference evidence="2 3" key="1">
    <citation type="journal article" date="2018" name="Front. Microbiol.">
        <title>Novel Insights Into Bacterial Dimethylsulfoniopropionate Catabolism in the East China Sea.</title>
        <authorList>
            <person name="Liu J."/>
            <person name="Liu J."/>
            <person name="Zhang S.H."/>
            <person name="Liang J."/>
            <person name="Lin H."/>
            <person name="Song D."/>
            <person name="Yang G.P."/>
            <person name="Todd J.D."/>
            <person name="Zhang X.H."/>
        </authorList>
    </citation>
    <scope>NUCLEOTIDE SEQUENCE [LARGE SCALE GENOMIC DNA]</scope>
    <source>
        <strain evidence="2 3">ZYFD042</strain>
    </source>
</reference>
<gene>
    <name evidence="2" type="ORF">D8Y23_13675</name>
</gene>
<dbReference type="Pfam" id="PF11188">
    <property type="entry name" value="DUF2975"/>
    <property type="match status" value="1"/>
</dbReference>